<name>A0A7J4IQU5_9ARCH</name>
<dbReference type="EMBL" id="DUFG01000005">
    <property type="protein sequence ID" value="HIH07871.1"/>
    <property type="molecule type" value="Genomic_DNA"/>
</dbReference>
<keyword evidence="8" id="KW-0812">Transmembrane</keyword>
<evidence type="ECO:0000256" key="2">
    <source>
        <dbReference type="ARBA" id="ARBA00007787"/>
    </source>
</evidence>
<comment type="caution">
    <text evidence="10">The sequence shown here is derived from an EMBL/GenBank/DDBJ whole genome shotgun (WGS) entry which is preliminary data.</text>
</comment>
<keyword evidence="4" id="KW-0560">Oxidoreductase</keyword>
<evidence type="ECO:0000256" key="1">
    <source>
        <dbReference type="ARBA" id="ARBA00005791"/>
    </source>
</evidence>
<dbReference type="Gene3D" id="3.40.30.10">
    <property type="entry name" value="Glutaredoxin"/>
    <property type="match status" value="1"/>
</dbReference>
<dbReference type="PROSITE" id="PS51352">
    <property type="entry name" value="THIOREDOXIN_2"/>
    <property type="match status" value="1"/>
</dbReference>
<keyword evidence="8" id="KW-0472">Membrane</keyword>
<evidence type="ECO:0000313" key="11">
    <source>
        <dbReference type="Proteomes" id="UP000577419"/>
    </source>
</evidence>
<keyword evidence="6" id="KW-0676">Redox-active center</keyword>
<dbReference type="PANTHER" id="PTHR13887:SF14">
    <property type="entry name" value="DISULFIDE BOND FORMATION PROTEIN D"/>
    <property type="match status" value="1"/>
</dbReference>
<dbReference type="Proteomes" id="UP000577419">
    <property type="component" value="Unassembled WGS sequence"/>
</dbReference>
<reference evidence="11" key="1">
    <citation type="journal article" date="2020" name="bioRxiv">
        <title>A rank-normalized archaeal taxonomy based on genome phylogeny resolves widespread incomplete and uneven classifications.</title>
        <authorList>
            <person name="Rinke C."/>
            <person name="Chuvochina M."/>
            <person name="Mussig A.J."/>
            <person name="Chaumeil P.-A."/>
            <person name="Waite D.W."/>
            <person name="Whitman W.B."/>
            <person name="Parks D.H."/>
            <person name="Hugenholtz P."/>
        </authorList>
    </citation>
    <scope>NUCLEOTIDE SEQUENCE [LARGE SCALE GENOMIC DNA]</scope>
</reference>
<proteinExistence type="inferred from homology"/>
<dbReference type="InterPro" id="IPR012336">
    <property type="entry name" value="Thioredoxin-like_fold"/>
</dbReference>
<evidence type="ECO:0000256" key="6">
    <source>
        <dbReference type="ARBA" id="ARBA00023284"/>
    </source>
</evidence>
<evidence type="ECO:0000259" key="9">
    <source>
        <dbReference type="PROSITE" id="PS51352"/>
    </source>
</evidence>
<comment type="similarity">
    <text evidence="2">Belongs to the glutaredoxin family.</text>
</comment>
<dbReference type="PANTHER" id="PTHR13887">
    <property type="entry name" value="GLUTATHIONE S-TRANSFERASE KAPPA"/>
    <property type="match status" value="1"/>
</dbReference>
<feature type="region of interest" description="Disordered" evidence="7">
    <location>
        <begin position="48"/>
        <end position="68"/>
    </location>
</feature>
<evidence type="ECO:0000256" key="3">
    <source>
        <dbReference type="ARBA" id="ARBA00022729"/>
    </source>
</evidence>
<gene>
    <name evidence="10" type="ORF">HA237_00705</name>
</gene>
<protein>
    <submittedName>
        <fullName evidence="10">DsbA family protein</fullName>
    </submittedName>
</protein>
<accession>A0A7J4IQU5</accession>
<dbReference type="SUPFAM" id="SSF52833">
    <property type="entry name" value="Thioredoxin-like"/>
    <property type="match status" value="1"/>
</dbReference>
<organism evidence="10 11">
    <name type="scientific">Candidatus Iainarchaeum sp</name>
    <dbReference type="NCBI Taxonomy" id="3101447"/>
    <lineage>
        <taxon>Archaea</taxon>
        <taxon>Candidatus Iainarchaeota</taxon>
        <taxon>Candidatus Iainarchaeia</taxon>
        <taxon>Candidatus Iainarchaeales</taxon>
        <taxon>Candidatus Iainarchaeaceae</taxon>
        <taxon>Candidatus Iainarchaeum</taxon>
    </lineage>
</organism>
<dbReference type="AlphaFoldDB" id="A0A7J4IQU5"/>
<keyword evidence="8" id="KW-1133">Transmembrane helix</keyword>
<comment type="similarity">
    <text evidence="1">Belongs to the thioredoxin family. DsbA subfamily.</text>
</comment>
<keyword evidence="5" id="KW-1015">Disulfide bond</keyword>
<feature type="domain" description="Thioredoxin" evidence="9">
    <location>
        <begin position="56"/>
        <end position="246"/>
    </location>
</feature>
<dbReference type="GO" id="GO:0016491">
    <property type="term" value="F:oxidoreductase activity"/>
    <property type="evidence" value="ECO:0007669"/>
    <property type="project" value="UniProtKB-KW"/>
</dbReference>
<evidence type="ECO:0000256" key="7">
    <source>
        <dbReference type="SAM" id="MobiDB-lite"/>
    </source>
</evidence>
<keyword evidence="3" id="KW-0732">Signal</keyword>
<dbReference type="InterPro" id="IPR013766">
    <property type="entry name" value="Thioredoxin_domain"/>
</dbReference>
<evidence type="ECO:0000256" key="4">
    <source>
        <dbReference type="ARBA" id="ARBA00023002"/>
    </source>
</evidence>
<feature type="transmembrane region" description="Helical" evidence="8">
    <location>
        <begin position="6"/>
        <end position="27"/>
    </location>
</feature>
<dbReference type="InterPro" id="IPR036249">
    <property type="entry name" value="Thioredoxin-like_sf"/>
</dbReference>
<evidence type="ECO:0000256" key="8">
    <source>
        <dbReference type="SAM" id="Phobius"/>
    </source>
</evidence>
<evidence type="ECO:0000313" key="10">
    <source>
        <dbReference type="EMBL" id="HIH07871.1"/>
    </source>
</evidence>
<sequence length="246" mass="26244">MDEKLYLPLSIVFSALVLAGTIFFVGADVSSKMTGLATALGSIELGSGSGSDSGGNLAPEPTPQQPTPSAVIDMQELADDDPAKGSTDAPVTIIEFSDFQCPFCGRFYDQALSQIQSEYIDTGKVKLIYRDFPLSSIHPEAQPAAEAAECANEQGKFWEMHNKIFENQDSMSAASYKQWAAELGLNTTQFNSCLDTSKYEGEVLADFSDGSNAGVSGTPTFFINGQKIVGAQPFSSFKAVIDAELS</sequence>
<dbReference type="Pfam" id="PF13462">
    <property type="entry name" value="Thioredoxin_4"/>
    <property type="match status" value="1"/>
</dbReference>
<evidence type="ECO:0000256" key="5">
    <source>
        <dbReference type="ARBA" id="ARBA00023157"/>
    </source>
</evidence>